<evidence type="ECO:0000256" key="1">
    <source>
        <dbReference type="SAM" id="MobiDB-lite"/>
    </source>
</evidence>
<evidence type="ECO:0000313" key="3">
    <source>
        <dbReference type="Proteomes" id="UP000199213"/>
    </source>
</evidence>
<dbReference type="GO" id="GO:0010124">
    <property type="term" value="P:phenylacetate catabolic process"/>
    <property type="evidence" value="ECO:0007669"/>
    <property type="project" value="InterPro"/>
</dbReference>
<dbReference type="RefSeq" id="WP_092626381.1">
    <property type="nucleotide sequence ID" value="NZ_FNFM01000002.1"/>
</dbReference>
<proteinExistence type="predicted"/>
<dbReference type="Proteomes" id="UP000199213">
    <property type="component" value="Unassembled WGS sequence"/>
</dbReference>
<dbReference type="InterPro" id="IPR011882">
    <property type="entry name" value="PaaC"/>
</dbReference>
<sequence length="316" mass="34494">MVTSGIGDAPQWFPTRRGAREGGGTTTPENISNPRGEQQRWTVRTASTPLASTDRGVPDDVSAADLSVYCMMLGDDALVLARRQVGWCQHSPDLEEDCVQVGILLELLGHARELLHRAATVEDSGRDENLLAHERGLEEFRNVRLVELDCGPGAGGDFAVSIARLMVCAAWRTALFGKLVASRDPVLAELARVALPEVRGHRDHAAQWVIRLGDGTSASRERMSTGLARVWPMTGELFVPHPVERRLAELGFAVDPTGLRTEVAALLDEVLSVARLEPPDARVFHEDAEPLGRSGVHTTALEFLLAEMRQYETVEA</sequence>
<dbReference type="PANTHER" id="PTHR30458">
    <property type="entry name" value="PHENYLACETIC ACID DEGRADATION PROTEIN PAA"/>
    <property type="match status" value="1"/>
</dbReference>
<dbReference type="Gene3D" id="1.20.1260.10">
    <property type="match status" value="1"/>
</dbReference>
<gene>
    <name evidence="2" type="ORF">SAMN04487820_102178</name>
</gene>
<dbReference type="SUPFAM" id="SSF47240">
    <property type="entry name" value="Ferritin-like"/>
    <property type="match status" value="1"/>
</dbReference>
<protein>
    <submittedName>
        <fullName evidence="2">Ring-1,2-phenylacetyl-CoA epoxidase subunit PaaC</fullName>
    </submittedName>
</protein>
<dbReference type="InterPro" id="IPR007814">
    <property type="entry name" value="PaaA_PaaC"/>
</dbReference>
<dbReference type="InterPro" id="IPR012347">
    <property type="entry name" value="Ferritin-like"/>
</dbReference>
<dbReference type="AlphaFoldDB" id="A0A1G8WQD5"/>
<evidence type="ECO:0000313" key="2">
    <source>
        <dbReference type="EMBL" id="SDJ80592.1"/>
    </source>
</evidence>
<organism evidence="2 3">
    <name type="scientific">Actinopolyspora mzabensis</name>
    <dbReference type="NCBI Taxonomy" id="995066"/>
    <lineage>
        <taxon>Bacteria</taxon>
        <taxon>Bacillati</taxon>
        <taxon>Actinomycetota</taxon>
        <taxon>Actinomycetes</taxon>
        <taxon>Actinopolysporales</taxon>
        <taxon>Actinopolysporaceae</taxon>
        <taxon>Actinopolyspora</taxon>
    </lineage>
</organism>
<dbReference type="EMBL" id="FNFM01000002">
    <property type="protein sequence ID" value="SDJ80592.1"/>
    <property type="molecule type" value="Genomic_DNA"/>
</dbReference>
<dbReference type="Pfam" id="PF05138">
    <property type="entry name" value="PaaA_PaaC"/>
    <property type="match status" value="1"/>
</dbReference>
<dbReference type="InterPro" id="IPR052703">
    <property type="entry name" value="Aromatic_CoA_ox/epox"/>
</dbReference>
<accession>A0A1G8WQD5</accession>
<feature type="compositionally biased region" description="Polar residues" evidence="1">
    <location>
        <begin position="28"/>
        <end position="41"/>
    </location>
</feature>
<name>A0A1G8WQD5_ACTMZ</name>
<reference evidence="3" key="1">
    <citation type="submission" date="2016-10" db="EMBL/GenBank/DDBJ databases">
        <authorList>
            <person name="Varghese N."/>
            <person name="Submissions S."/>
        </authorList>
    </citation>
    <scope>NUCLEOTIDE SEQUENCE [LARGE SCALE GENOMIC DNA]</scope>
    <source>
        <strain evidence="3">DSM 45460</strain>
    </source>
</reference>
<feature type="region of interest" description="Disordered" evidence="1">
    <location>
        <begin position="1"/>
        <end position="41"/>
    </location>
</feature>
<dbReference type="NCBIfam" id="TIGR02158">
    <property type="entry name" value="PA_CoA_Oxy3"/>
    <property type="match status" value="1"/>
</dbReference>
<dbReference type="GO" id="GO:0005829">
    <property type="term" value="C:cytosol"/>
    <property type="evidence" value="ECO:0007669"/>
    <property type="project" value="TreeGrafter"/>
</dbReference>
<keyword evidence="3" id="KW-1185">Reference proteome</keyword>
<dbReference type="OrthoDB" id="3697646at2"/>
<dbReference type="InterPro" id="IPR009078">
    <property type="entry name" value="Ferritin-like_SF"/>
</dbReference>
<dbReference type="PANTHER" id="PTHR30458:SF0">
    <property type="entry name" value="1,2-PHENYLACETYL-COA EPOXIDASE, SUBUNIT C"/>
    <property type="match status" value="1"/>
</dbReference>